<dbReference type="PANTHER" id="PTHR46847">
    <property type="entry name" value="D-ALLOSE-BINDING PERIPLASMIC PROTEIN-RELATED"/>
    <property type="match status" value="1"/>
</dbReference>
<reference evidence="5 6" key="1">
    <citation type="submission" date="2018-09" db="EMBL/GenBank/DDBJ databases">
        <title>Paenibacillus aracenensis nov. sp. isolated from a cave in southern Spain.</title>
        <authorList>
            <person name="Jurado V."/>
            <person name="Gutierrez-Patricio S."/>
            <person name="Gonzalez-Pimentel J.L."/>
            <person name="Miller A.Z."/>
            <person name="Laiz L."/>
            <person name="Saiz-Jimenez C."/>
        </authorList>
    </citation>
    <scope>NUCLEOTIDE SEQUENCE [LARGE SCALE GENOMIC DNA]</scope>
    <source>
        <strain evidence="5 6">DSM 22867</strain>
    </source>
</reference>
<dbReference type="Pfam" id="PF13407">
    <property type="entry name" value="Peripla_BP_4"/>
    <property type="match status" value="2"/>
</dbReference>
<keyword evidence="6" id="KW-1185">Reference proteome</keyword>
<evidence type="ECO:0000256" key="2">
    <source>
        <dbReference type="ARBA" id="ARBA00007639"/>
    </source>
</evidence>
<proteinExistence type="inferred from homology"/>
<evidence type="ECO:0000313" key="6">
    <source>
        <dbReference type="Proteomes" id="UP000266482"/>
    </source>
</evidence>
<dbReference type="GO" id="GO:0030246">
    <property type="term" value="F:carbohydrate binding"/>
    <property type="evidence" value="ECO:0007669"/>
    <property type="project" value="UniProtKB-ARBA"/>
</dbReference>
<feature type="domain" description="Periplasmic binding protein" evidence="4">
    <location>
        <begin position="342"/>
        <end position="602"/>
    </location>
</feature>
<dbReference type="AlphaFoldDB" id="A0A3A1UZS5"/>
<dbReference type="Proteomes" id="UP000266482">
    <property type="component" value="Unassembled WGS sequence"/>
</dbReference>
<dbReference type="GO" id="GO:0030313">
    <property type="term" value="C:cell envelope"/>
    <property type="evidence" value="ECO:0007669"/>
    <property type="project" value="UniProtKB-SubCell"/>
</dbReference>
<dbReference type="CDD" id="cd06308">
    <property type="entry name" value="PBP1_sensor_kinase-like"/>
    <property type="match status" value="1"/>
</dbReference>
<accession>A0A3A1UZS5</accession>
<dbReference type="CDD" id="cd06309">
    <property type="entry name" value="PBP1_galactofuranose_YtfQ-like"/>
    <property type="match status" value="1"/>
</dbReference>
<evidence type="ECO:0000259" key="4">
    <source>
        <dbReference type="Pfam" id="PF13407"/>
    </source>
</evidence>
<dbReference type="PANTHER" id="PTHR46847:SF3">
    <property type="entry name" value="GALACTOFURANOSE-BINDING PROTEIN YTFQ"/>
    <property type="match status" value="1"/>
</dbReference>
<dbReference type="InterPro" id="IPR028082">
    <property type="entry name" value="Peripla_BP_I"/>
</dbReference>
<evidence type="ECO:0000313" key="5">
    <source>
        <dbReference type="EMBL" id="RIX50790.1"/>
    </source>
</evidence>
<dbReference type="OrthoDB" id="9814427at2"/>
<feature type="domain" description="Periplasmic binding protein" evidence="4">
    <location>
        <begin position="43"/>
        <end position="266"/>
    </location>
</feature>
<evidence type="ECO:0000256" key="1">
    <source>
        <dbReference type="ARBA" id="ARBA00004196"/>
    </source>
</evidence>
<dbReference type="Gene3D" id="3.40.50.2300">
    <property type="match status" value="4"/>
</dbReference>
<comment type="similarity">
    <text evidence="2">Belongs to the bacterial solute-binding protein 2 family.</text>
</comment>
<sequence>MTRRLAVTYAMLAALFLLAALLLRTCMAHSEGGKSEGGYPYLIGVSQPNLSEPWRVAMNEEIESEVEKRGDMRVIFTDAAQSSEQQIEDVQKLVGYGIDLLIISLDDPVALTETVSAVYRNIPVIVLGRGVTGYDYTLYIGTDDELIGRKAGEFAAETLGASGGRVMEIQGLRGSPTVVERSRGFRETIAGTKLEIAGTIYADWQRDKAEDLLSAWLSAGDESFDLIYAHNEAMALGAYRALQKLGKDNVGIIGIDGINSEKGSLQFVSSNRLTGAFTSPTGGKEAIRYAIDILHKEKGIPKKVILRSQKITARTGGSGEELPLPSPAAMKPKAEGEKIVVGFAQVGTESSWRIAHTKSVLQAAEEAGIELLYENADQSQQRQIEIIRGYIERGVDVIAFSPKTEEGWEDVLKEAKAAGIPVILSDREVQVGDDTLWTAYIGSDFREEGRRAARWLTQQAEAGRSYNVVELQGTPNSAPAAGREIGFKEVIKQDDRFTVLESYAGDFTKARGKALMEEALRRHGRSIHVVYAHNDDMALGAISAIEAYGLMPGKDIMLISVDATKSALKAMSIGKLNFAVECNALLGPQLMKAVKDLAEGKELPMKIITAEGVFSQETAKKALATREY</sequence>
<comment type="caution">
    <text evidence="5">The sequence shown here is derived from an EMBL/GenBank/DDBJ whole genome shotgun (WGS) entry which is preliminary data.</text>
</comment>
<dbReference type="InterPro" id="IPR025997">
    <property type="entry name" value="SBP_2_dom"/>
</dbReference>
<dbReference type="SUPFAM" id="SSF53822">
    <property type="entry name" value="Periplasmic binding protein-like I"/>
    <property type="match status" value="2"/>
</dbReference>
<comment type="subcellular location">
    <subcellularLocation>
        <location evidence="1">Cell envelope</location>
    </subcellularLocation>
</comment>
<dbReference type="RefSeq" id="WP_119601445.1">
    <property type="nucleotide sequence ID" value="NZ_QXQA01000013.1"/>
</dbReference>
<gene>
    <name evidence="5" type="ORF">D3P08_19010</name>
</gene>
<protein>
    <submittedName>
        <fullName evidence="5">LacI family transcriptional regulator</fullName>
    </submittedName>
</protein>
<dbReference type="EMBL" id="QXQA01000013">
    <property type="protein sequence ID" value="RIX50790.1"/>
    <property type="molecule type" value="Genomic_DNA"/>
</dbReference>
<name>A0A3A1UZS5_9BACL</name>
<organism evidence="5 6">
    <name type="scientific">Paenibacillus nanensis</name>
    <dbReference type="NCBI Taxonomy" id="393251"/>
    <lineage>
        <taxon>Bacteria</taxon>
        <taxon>Bacillati</taxon>
        <taxon>Bacillota</taxon>
        <taxon>Bacilli</taxon>
        <taxon>Bacillales</taxon>
        <taxon>Paenibacillaceae</taxon>
        <taxon>Paenibacillus</taxon>
    </lineage>
</organism>
<evidence type="ECO:0000256" key="3">
    <source>
        <dbReference type="ARBA" id="ARBA00022729"/>
    </source>
</evidence>
<keyword evidence="3" id="KW-0732">Signal</keyword>